<keyword evidence="4" id="KW-1185">Reference proteome</keyword>
<reference evidence="3 4" key="1">
    <citation type="submission" date="2015-02" db="EMBL/GenBank/DDBJ databases">
        <title>Draft genome of a novel marine cyanobacterium (Chroococcales) isolated from South Atlantic Ocean.</title>
        <authorList>
            <person name="Rigonato J."/>
            <person name="Alvarenga D.O."/>
            <person name="Branco L.H."/>
            <person name="Varani A.M."/>
            <person name="Brandini F.P."/>
            <person name="Fiore M.F."/>
        </authorList>
    </citation>
    <scope>NUCLEOTIDE SEQUENCE [LARGE SCALE GENOMIC DNA]</scope>
    <source>
        <strain evidence="3 4">CENA595</strain>
    </source>
</reference>
<evidence type="ECO:0000313" key="3">
    <source>
        <dbReference type="EMBL" id="KJH70834.1"/>
    </source>
</evidence>
<dbReference type="PANTHER" id="PTHR12835">
    <property type="entry name" value="BIOTIN PROTEIN LIGASE"/>
    <property type="match status" value="1"/>
</dbReference>
<organism evidence="3 4">
    <name type="scientific">Aliterella atlantica CENA595</name>
    <dbReference type="NCBI Taxonomy" id="1618023"/>
    <lineage>
        <taxon>Bacteria</taxon>
        <taxon>Bacillati</taxon>
        <taxon>Cyanobacteriota</taxon>
        <taxon>Cyanophyceae</taxon>
        <taxon>Chroococcidiopsidales</taxon>
        <taxon>Aliterellaceae</taxon>
        <taxon>Aliterella</taxon>
    </lineage>
</organism>
<gene>
    <name evidence="3" type="ORF">UH38_15670</name>
</gene>
<dbReference type="Pfam" id="PF03099">
    <property type="entry name" value="BPL_LplA_LipB"/>
    <property type="match status" value="1"/>
</dbReference>
<dbReference type="InterPro" id="IPR004143">
    <property type="entry name" value="BPL_LPL_catalytic"/>
</dbReference>
<name>A0A0D8ZQS3_9CYAN</name>
<dbReference type="NCBIfam" id="TIGR00121">
    <property type="entry name" value="birA_ligase"/>
    <property type="match status" value="1"/>
</dbReference>
<dbReference type="GO" id="GO:0004077">
    <property type="term" value="F:biotin--[biotin carboxyl-carrier protein] ligase activity"/>
    <property type="evidence" value="ECO:0007669"/>
    <property type="project" value="InterPro"/>
</dbReference>
<dbReference type="InterPro" id="IPR045864">
    <property type="entry name" value="aa-tRNA-synth_II/BPL/LPL"/>
</dbReference>
<evidence type="ECO:0000256" key="1">
    <source>
        <dbReference type="ARBA" id="ARBA00022598"/>
    </source>
</evidence>
<dbReference type="AlphaFoldDB" id="A0A0D8ZQS3"/>
<dbReference type="InterPro" id="IPR004408">
    <property type="entry name" value="Biotin_CoA_COase_ligase"/>
</dbReference>
<dbReference type="PROSITE" id="PS51733">
    <property type="entry name" value="BPL_LPL_CATALYTIC"/>
    <property type="match status" value="1"/>
</dbReference>
<dbReference type="STRING" id="1618023.UH38_15670"/>
<accession>A0A0D8ZQS3</accession>
<dbReference type="Proteomes" id="UP000032452">
    <property type="component" value="Unassembled WGS sequence"/>
</dbReference>
<protein>
    <recommendedName>
        <fullName evidence="2">BPL/LPL catalytic domain-containing protein</fullName>
    </recommendedName>
</protein>
<dbReference type="SUPFAM" id="SSF55681">
    <property type="entry name" value="Class II aaRS and biotin synthetases"/>
    <property type="match status" value="1"/>
</dbReference>
<sequence length="252" mass="27591">MQKLRLDRQQLQALVGKNLVLHTYKTLPSTNQTLWQLIEEGAKPDVVIATQQTAGRGQWGHQWYSPIGGLYLSYAIAPNIPVADSFGLTMRSAWGIAMVLRDRGIPVQLKWLNDLLLDNRKLGGILTETKVKQGKISQAVVGVGINWTNPVPETGINLTSYLAKITSLEMLAAISIQGIDRGMNQPIETLLTAYEQLLTTIGRSVSIGDRKGIVVGVSSTGYLRVRLEAEENTTTDILEIPLKPGSISFGDK</sequence>
<dbReference type="EMBL" id="JYON01000017">
    <property type="protein sequence ID" value="KJH70834.1"/>
    <property type="molecule type" value="Genomic_DNA"/>
</dbReference>
<evidence type="ECO:0000313" key="4">
    <source>
        <dbReference type="Proteomes" id="UP000032452"/>
    </source>
</evidence>
<keyword evidence="1" id="KW-0436">Ligase</keyword>
<dbReference type="CDD" id="cd16442">
    <property type="entry name" value="BPL"/>
    <property type="match status" value="1"/>
</dbReference>
<comment type="caution">
    <text evidence="3">The sequence shown here is derived from an EMBL/GenBank/DDBJ whole genome shotgun (WGS) entry which is preliminary data.</text>
</comment>
<dbReference type="PATRIC" id="fig|1618023.3.peg.161"/>
<proteinExistence type="predicted"/>
<evidence type="ECO:0000259" key="2">
    <source>
        <dbReference type="PROSITE" id="PS51733"/>
    </source>
</evidence>
<dbReference type="Gene3D" id="3.30.930.10">
    <property type="entry name" value="Bira Bifunctional Protein, Domain 2"/>
    <property type="match status" value="1"/>
</dbReference>
<dbReference type="GO" id="GO:0005737">
    <property type="term" value="C:cytoplasm"/>
    <property type="evidence" value="ECO:0007669"/>
    <property type="project" value="TreeGrafter"/>
</dbReference>
<dbReference type="PANTHER" id="PTHR12835:SF5">
    <property type="entry name" value="BIOTIN--PROTEIN LIGASE"/>
    <property type="match status" value="1"/>
</dbReference>
<feature type="domain" description="BPL/LPL catalytic" evidence="2">
    <location>
        <begin position="5"/>
        <end position="195"/>
    </location>
</feature>